<feature type="non-terminal residue" evidence="1">
    <location>
        <position position="426"/>
    </location>
</feature>
<organism evidence="1 2">
    <name type="scientific">Stegodyphus mimosarum</name>
    <name type="common">African social velvet spider</name>
    <dbReference type="NCBI Taxonomy" id="407821"/>
    <lineage>
        <taxon>Eukaryota</taxon>
        <taxon>Metazoa</taxon>
        <taxon>Ecdysozoa</taxon>
        <taxon>Arthropoda</taxon>
        <taxon>Chelicerata</taxon>
        <taxon>Arachnida</taxon>
        <taxon>Araneae</taxon>
        <taxon>Araneomorphae</taxon>
        <taxon>Entelegynae</taxon>
        <taxon>Eresoidea</taxon>
        <taxon>Eresidae</taxon>
        <taxon>Stegodyphus</taxon>
    </lineage>
</organism>
<dbReference type="Proteomes" id="UP000054359">
    <property type="component" value="Unassembled WGS sequence"/>
</dbReference>
<evidence type="ECO:0000313" key="2">
    <source>
        <dbReference type="Proteomes" id="UP000054359"/>
    </source>
</evidence>
<accession>A0A087SX70</accession>
<proteinExistence type="predicted"/>
<sequence length="426" mass="49523">MEEMNLEKMCLSHIIQNFDAFNVAYLTSKNPSLQRNFEFLQRGYSANLIKLFGLRELKPEYLDFLINRHLKEMDFRRFKHHCWEELTERVKKIAKGLEKVYLERKMVRESPQKTKEIIQLLQNVKYLNIPFGCEDETIQNISRCCLNLKELHVGYVGIASDERERCLCGARFGSPGPRCLWVLRISRSEIKTDTVACILKNISTLEIFNYLYLSRVLLAMHYYDIVDNKLATVKKYSLTELDFRSSTPYEIDLLLAICTVLCPNVRKLSVGVAWQEHVHLCRRFSKLECLTMHTFSNRDLIVLDDFLKLKGSDLISLDIRGHFSVSIPVLIENCQKLEKLHMKIVDHRCVFEECMPTLKDMKGVTVQSTKKVCLPTLKHLKELIIYTFEAATPLTTEAVCLILNSSPNIEYMCILYGIISDSELKK</sequence>
<dbReference type="Gene3D" id="3.80.10.10">
    <property type="entry name" value="Ribonuclease Inhibitor"/>
    <property type="match status" value="1"/>
</dbReference>
<dbReference type="AlphaFoldDB" id="A0A087SX70"/>
<name>A0A087SX70_STEMI</name>
<dbReference type="EMBL" id="KK112369">
    <property type="protein sequence ID" value="KFM57459.1"/>
    <property type="molecule type" value="Genomic_DNA"/>
</dbReference>
<dbReference type="OrthoDB" id="6422937at2759"/>
<reference evidence="1 2" key="1">
    <citation type="submission" date="2013-11" db="EMBL/GenBank/DDBJ databases">
        <title>Genome sequencing of Stegodyphus mimosarum.</title>
        <authorList>
            <person name="Bechsgaard J."/>
        </authorList>
    </citation>
    <scope>NUCLEOTIDE SEQUENCE [LARGE SCALE GENOMIC DNA]</scope>
</reference>
<evidence type="ECO:0000313" key="1">
    <source>
        <dbReference type="EMBL" id="KFM57459.1"/>
    </source>
</evidence>
<keyword evidence="2" id="KW-1185">Reference proteome</keyword>
<dbReference type="SUPFAM" id="SSF52047">
    <property type="entry name" value="RNI-like"/>
    <property type="match status" value="1"/>
</dbReference>
<dbReference type="InterPro" id="IPR032675">
    <property type="entry name" value="LRR_dom_sf"/>
</dbReference>
<protein>
    <submittedName>
        <fullName evidence="1">Uncharacterized protein</fullName>
    </submittedName>
</protein>
<gene>
    <name evidence="1" type="ORF">X975_16568</name>
</gene>